<feature type="compositionally biased region" description="Polar residues" evidence="5">
    <location>
        <begin position="654"/>
        <end position="664"/>
    </location>
</feature>
<dbReference type="GO" id="GO:0000981">
    <property type="term" value="F:DNA-binding transcription factor activity, RNA polymerase II-specific"/>
    <property type="evidence" value="ECO:0007669"/>
    <property type="project" value="InterPro"/>
</dbReference>
<dbReference type="KEGG" id="spaa:SPAPADRAFT_138574"/>
<dbReference type="STRING" id="619300.G3ANB0"/>
<dbReference type="GeneID" id="18870130"/>
<gene>
    <name evidence="7" type="ORF">SPAPADRAFT_138574</name>
</gene>
<keyword evidence="8" id="KW-1185">Reference proteome</keyword>
<keyword evidence="4" id="KW-0539">Nucleus</keyword>
<evidence type="ECO:0000256" key="1">
    <source>
        <dbReference type="ARBA" id="ARBA00022833"/>
    </source>
</evidence>
<name>G3ANB0_SPAPN</name>
<evidence type="ECO:0000313" key="7">
    <source>
        <dbReference type="EMBL" id="EGW32493.1"/>
    </source>
</evidence>
<dbReference type="CDD" id="cd00067">
    <property type="entry name" value="GAL4"/>
    <property type="match status" value="1"/>
</dbReference>
<dbReference type="Pfam" id="PF04082">
    <property type="entry name" value="Fungal_trans"/>
    <property type="match status" value="1"/>
</dbReference>
<dbReference type="GO" id="GO:0006351">
    <property type="term" value="P:DNA-templated transcription"/>
    <property type="evidence" value="ECO:0007669"/>
    <property type="project" value="InterPro"/>
</dbReference>
<feature type="region of interest" description="Disordered" evidence="5">
    <location>
        <begin position="61"/>
        <end position="104"/>
    </location>
</feature>
<organism evidence="8">
    <name type="scientific">Spathaspora passalidarum (strain NRRL Y-27907 / 11-Y1)</name>
    <dbReference type="NCBI Taxonomy" id="619300"/>
    <lineage>
        <taxon>Eukaryota</taxon>
        <taxon>Fungi</taxon>
        <taxon>Dikarya</taxon>
        <taxon>Ascomycota</taxon>
        <taxon>Saccharomycotina</taxon>
        <taxon>Pichiomycetes</taxon>
        <taxon>Debaryomycetaceae</taxon>
        <taxon>Spathaspora</taxon>
    </lineage>
</organism>
<dbReference type="InterPro" id="IPR007219">
    <property type="entry name" value="XnlR_reg_dom"/>
</dbReference>
<evidence type="ECO:0000256" key="3">
    <source>
        <dbReference type="ARBA" id="ARBA00023163"/>
    </source>
</evidence>
<evidence type="ECO:0000256" key="2">
    <source>
        <dbReference type="ARBA" id="ARBA00023015"/>
    </source>
</evidence>
<protein>
    <recommendedName>
        <fullName evidence="6">Xylanolytic transcriptional activator regulatory domain-containing protein</fullName>
    </recommendedName>
</protein>
<dbReference type="CDD" id="cd12148">
    <property type="entry name" value="fungal_TF_MHR"/>
    <property type="match status" value="1"/>
</dbReference>
<feature type="domain" description="Xylanolytic transcriptional activator regulatory" evidence="6">
    <location>
        <begin position="350"/>
        <end position="418"/>
    </location>
</feature>
<dbReference type="EMBL" id="GL996502">
    <property type="protein sequence ID" value="EGW32493.1"/>
    <property type="molecule type" value="Genomic_DNA"/>
</dbReference>
<dbReference type="InterPro" id="IPR001138">
    <property type="entry name" value="Zn2Cys6_DnaBD"/>
</dbReference>
<dbReference type="GO" id="GO:0003677">
    <property type="term" value="F:DNA binding"/>
    <property type="evidence" value="ECO:0007669"/>
    <property type="project" value="InterPro"/>
</dbReference>
<dbReference type="GO" id="GO:0008270">
    <property type="term" value="F:zinc ion binding"/>
    <property type="evidence" value="ECO:0007669"/>
    <property type="project" value="InterPro"/>
</dbReference>
<dbReference type="HOGENOM" id="CLU_364501_0_0_1"/>
<dbReference type="RefSeq" id="XP_007375769.1">
    <property type="nucleotide sequence ID" value="XM_007375707.1"/>
</dbReference>
<reference evidence="7 8" key="1">
    <citation type="journal article" date="2011" name="Proc. Natl. Acad. Sci. U.S.A.">
        <title>Comparative genomics of xylose-fermenting fungi for enhanced biofuel production.</title>
        <authorList>
            <person name="Wohlbach D.J."/>
            <person name="Kuo A."/>
            <person name="Sato T.K."/>
            <person name="Potts K.M."/>
            <person name="Salamov A.A."/>
            <person name="LaButti K.M."/>
            <person name="Sun H."/>
            <person name="Clum A."/>
            <person name="Pangilinan J.L."/>
            <person name="Lindquist E.A."/>
            <person name="Lucas S."/>
            <person name="Lapidus A."/>
            <person name="Jin M."/>
            <person name="Gunawan C."/>
            <person name="Balan V."/>
            <person name="Dale B.E."/>
            <person name="Jeffries T.W."/>
            <person name="Zinkel R."/>
            <person name="Barry K.W."/>
            <person name="Grigoriev I.V."/>
            <person name="Gasch A.P."/>
        </authorList>
    </citation>
    <scope>NUCLEOTIDE SEQUENCE [LARGE SCALE GENOMIC DNA]</scope>
    <source>
        <strain evidence="8">NRRL Y-27907 / 11-Y1</strain>
    </source>
</reference>
<dbReference type="Proteomes" id="UP000000709">
    <property type="component" value="Unassembled WGS sequence"/>
</dbReference>
<dbReference type="OrthoDB" id="10031947at2759"/>
<keyword evidence="1" id="KW-0862">Zinc</keyword>
<evidence type="ECO:0000256" key="4">
    <source>
        <dbReference type="ARBA" id="ARBA00023242"/>
    </source>
</evidence>
<dbReference type="SMART" id="SM00906">
    <property type="entry name" value="Fungal_trans"/>
    <property type="match status" value="1"/>
</dbReference>
<dbReference type="InterPro" id="IPR050797">
    <property type="entry name" value="Carb_Metab_Trans_Reg"/>
</dbReference>
<dbReference type="PANTHER" id="PTHR31668">
    <property type="entry name" value="GLUCOSE TRANSPORT TRANSCRIPTION REGULATOR RGT1-RELATED-RELATED"/>
    <property type="match status" value="1"/>
</dbReference>
<accession>G3ANB0</accession>
<feature type="compositionally biased region" description="Low complexity" evidence="5">
    <location>
        <begin position="66"/>
        <end position="96"/>
    </location>
</feature>
<dbReference type="InParanoid" id="G3ANB0"/>
<sequence length="759" mass="88142">MFVFPAFDTNYKTRKRTFKCCQNCRIKRTKCEITSTDYEALGCLNCRRHKFKCSLIKKKAHPTDEPQTQPQQQPLQQVPQSQSQPQLQYQQISQSPVDDGNNRKYMTQITPQYLHDTFNFNTSTRSDTTFQYLFHGHPKVIISSQDKDQTIYHESGVYVKTKKEDDKKSYKIKHFGSDTEKHFNIKSEKVYQFLLSINAFTLSSPDYPISKEDEVSLLKLYFYKTNSIFPLVQENFFWKEYNENKAQNTLIYGMVLAISRDKLAEPILKRIFSLGSIARTGHPILEMNQEQYNTELVKFMSDLEFKIRQLMLILVQLGDEDKFSRIAVHLLLSLHFGYDRLGNEQSAHDLMDAIGIGTAIGIHMKRLPQRSAEFIEYSTNLWWCCYVFDRFNGLVNARPCFIKSEDFNVDLPYSNITLLKMVQIARNLENMFFAVFQPFNNNNIPTNNSMARYSKFNIDEFQKIEFELCEQERSSGRQIYSIGKTSDKHQDYILDSTHLLTRVVNNVVILASQKGKYDNPEIPNHIPEAIALRASSNMLWYLSNMPDEYLIQLPMIPWCMSLGMAVALKKYARQHVTKYNFSEYDQYHDEYEFESYVSYLEKFSATWYVVDEICRLTRDFTDKLEKKMLRKKKRDAARAKEEATIKKAKKEGENSQSPQSTNRLSVVPEQDQLQTSSTVPPIPIIHTNSSNVSAGVDSNIGESPFMHPDAPFDPASTGSVGSISSDTLDQYDQYFESMQIDIFNNDFFKDVPNVINLLN</sequence>
<dbReference type="eggNOG" id="ENOG502S1X9">
    <property type="taxonomic scope" value="Eukaryota"/>
</dbReference>
<feature type="region of interest" description="Disordered" evidence="5">
    <location>
        <begin position="631"/>
        <end position="685"/>
    </location>
</feature>
<keyword evidence="3" id="KW-0804">Transcription</keyword>
<keyword evidence="2" id="KW-0805">Transcription regulation</keyword>
<feature type="compositionally biased region" description="Basic and acidic residues" evidence="5">
    <location>
        <begin position="636"/>
        <end position="653"/>
    </location>
</feature>
<dbReference type="AlphaFoldDB" id="G3ANB0"/>
<proteinExistence type="predicted"/>
<dbReference type="OMA" id="NLWWCCY"/>
<evidence type="ECO:0000256" key="5">
    <source>
        <dbReference type="SAM" id="MobiDB-lite"/>
    </source>
</evidence>
<evidence type="ECO:0000259" key="6">
    <source>
        <dbReference type="SMART" id="SM00906"/>
    </source>
</evidence>
<evidence type="ECO:0000313" key="8">
    <source>
        <dbReference type="Proteomes" id="UP000000709"/>
    </source>
</evidence>